<feature type="signal peptide" evidence="1">
    <location>
        <begin position="1"/>
        <end position="19"/>
    </location>
</feature>
<keyword evidence="1" id="KW-0732">Signal</keyword>
<dbReference type="EMBL" id="JAEPRD010000020">
    <property type="protein sequence ID" value="KAG2208259.1"/>
    <property type="molecule type" value="Genomic_DNA"/>
</dbReference>
<comment type="caution">
    <text evidence="3">The sequence shown here is derived from an EMBL/GenBank/DDBJ whole genome shotgun (WGS) entry which is preliminary data.</text>
</comment>
<protein>
    <submittedName>
        <fullName evidence="3">Uncharacterized protein</fullName>
    </submittedName>
</protein>
<dbReference type="OrthoDB" id="3485059at2759"/>
<organism evidence="3 4">
    <name type="scientific">Mucor saturninus</name>
    <dbReference type="NCBI Taxonomy" id="64648"/>
    <lineage>
        <taxon>Eukaryota</taxon>
        <taxon>Fungi</taxon>
        <taxon>Fungi incertae sedis</taxon>
        <taxon>Mucoromycota</taxon>
        <taxon>Mucoromycotina</taxon>
        <taxon>Mucoromycetes</taxon>
        <taxon>Mucorales</taxon>
        <taxon>Mucorineae</taxon>
        <taxon>Mucoraceae</taxon>
        <taxon>Mucor</taxon>
    </lineage>
</organism>
<evidence type="ECO:0000313" key="3">
    <source>
        <dbReference type="EMBL" id="KAG2208259.1"/>
    </source>
</evidence>
<dbReference type="Proteomes" id="UP000603453">
    <property type="component" value="Unassembled WGS sequence"/>
</dbReference>
<sequence>MRAFSILATVTAFALSVNAASQNKRAISDNVQSCINNLTTSNAKLLELTSAVNSFTSASGYAGATAIHNTEQALEALLKTTNTACCATTTTVSNEEASAVFGLVADIVPDITGSLDAIIAKKSDFAAVAFATAIVKTDVKALSVLLKTLDGCLIAVTPEALLASAQAYIDTIDAKFVQAFTTYGITA</sequence>
<evidence type="ECO:0000313" key="4">
    <source>
        <dbReference type="Proteomes" id="UP000603453"/>
    </source>
</evidence>
<dbReference type="EMBL" id="JAEPRD010000020">
    <property type="protein sequence ID" value="KAG2208258.1"/>
    <property type="molecule type" value="Genomic_DNA"/>
</dbReference>
<reference evidence="3" key="1">
    <citation type="submission" date="2020-12" db="EMBL/GenBank/DDBJ databases">
        <title>Metabolic potential, ecology and presence of endohyphal bacteria is reflected in genomic diversity of Mucoromycotina.</title>
        <authorList>
            <person name="Muszewska A."/>
            <person name="Okrasinska A."/>
            <person name="Steczkiewicz K."/>
            <person name="Drgas O."/>
            <person name="Orlowska M."/>
            <person name="Perlinska-Lenart U."/>
            <person name="Aleksandrzak-Piekarczyk T."/>
            <person name="Szatraj K."/>
            <person name="Zielenkiewicz U."/>
            <person name="Pilsyk S."/>
            <person name="Malc E."/>
            <person name="Mieczkowski P."/>
            <person name="Kruszewska J.S."/>
            <person name="Biernat P."/>
            <person name="Pawlowska J."/>
        </authorList>
    </citation>
    <scope>NUCLEOTIDE SEQUENCE</scope>
    <source>
        <strain evidence="3">WA0000017839</strain>
    </source>
</reference>
<gene>
    <name evidence="2" type="ORF">INT47_006114</name>
    <name evidence="3" type="ORF">INT47_006115</name>
</gene>
<proteinExistence type="predicted"/>
<evidence type="ECO:0000313" key="2">
    <source>
        <dbReference type="EMBL" id="KAG2208258.1"/>
    </source>
</evidence>
<dbReference type="PANTHER" id="PTHR38123:SF1">
    <property type="entry name" value="HYDROPHOBIC SURFACE BINDING PROTEIN"/>
    <property type="match status" value="1"/>
</dbReference>
<evidence type="ECO:0000256" key="1">
    <source>
        <dbReference type="SAM" id="SignalP"/>
    </source>
</evidence>
<feature type="chain" id="PRO_5036267048" evidence="1">
    <location>
        <begin position="20"/>
        <end position="187"/>
    </location>
</feature>
<dbReference type="InterPro" id="IPR021054">
    <property type="entry name" value="Cell_wall_mannoprotein_1"/>
</dbReference>
<dbReference type="AlphaFoldDB" id="A0A8H7RBG1"/>
<dbReference type="Pfam" id="PF12296">
    <property type="entry name" value="HsbA"/>
    <property type="match status" value="1"/>
</dbReference>
<dbReference type="GO" id="GO:0005576">
    <property type="term" value="C:extracellular region"/>
    <property type="evidence" value="ECO:0007669"/>
    <property type="project" value="TreeGrafter"/>
</dbReference>
<keyword evidence="4" id="KW-1185">Reference proteome</keyword>
<name>A0A8H7RBG1_9FUNG</name>
<dbReference type="Gene3D" id="1.20.1280.140">
    <property type="match status" value="1"/>
</dbReference>
<dbReference type="PANTHER" id="PTHR38123">
    <property type="entry name" value="CELL WALL SERINE-THREONINE-RICH GALACTOMANNOPROTEIN MP1 (AFU_ORTHOLOGUE AFUA_4G03240)"/>
    <property type="match status" value="1"/>
</dbReference>
<accession>A0A8H7RBG1</accession>